<dbReference type="Gene3D" id="3.30.420.10">
    <property type="entry name" value="Ribonuclease H-like superfamily/Ribonuclease H"/>
    <property type="match status" value="1"/>
</dbReference>
<reference evidence="2 3" key="2">
    <citation type="journal article" date="2012" name="Int. J. Syst. Evol. Microbiol.">
        <title>Magnetococcus marinus gen. nov., sp. nov., a marine, magnetotactic bacterium that represents a novel lineage (Magnetococcaceae fam. nov.; Magnetococcales ord. nov.) at the base of the Alphaproteobacteria.</title>
        <authorList>
            <person name="Bazylinski D.A."/>
            <person name="Williams T.J."/>
            <person name="Lefevre C.T."/>
            <person name="Berg R.J."/>
            <person name="Zhang C.L."/>
            <person name="Bowser S.S."/>
            <person name="Dean A.J."/>
            <person name="Beveridge T.J."/>
        </authorList>
    </citation>
    <scope>NUCLEOTIDE SEQUENCE [LARGE SCALE GENOMIC DNA]</scope>
    <source>
        <strain evidence="3">ATCC BAA-1437 / JCM 17883 / MC-1</strain>
    </source>
</reference>
<dbReference type="eggNOG" id="COG2801">
    <property type="taxonomic scope" value="Bacteria"/>
</dbReference>
<organism evidence="2 3">
    <name type="scientific">Magnetococcus marinus (strain ATCC BAA-1437 / JCM 17883 / MC-1)</name>
    <dbReference type="NCBI Taxonomy" id="156889"/>
    <lineage>
        <taxon>Bacteria</taxon>
        <taxon>Pseudomonadati</taxon>
        <taxon>Pseudomonadota</taxon>
        <taxon>Magnetococcia</taxon>
        <taxon>Magnetococcales</taxon>
        <taxon>Magnetococcaceae</taxon>
        <taxon>Magnetococcus</taxon>
    </lineage>
</organism>
<dbReference type="InterPro" id="IPR048020">
    <property type="entry name" value="Transpos_IS3"/>
</dbReference>
<evidence type="ECO:0000259" key="1">
    <source>
        <dbReference type="PROSITE" id="PS50994"/>
    </source>
</evidence>
<dbReference type="Pfam" id="PF13333">
    <property type="entry name" value="rve_2"/>
    <property type="match status" value="1"/>
</dbReference>
<name>A0LB72_MAGMM</name>
<dbReference type="InterPro" id="IPR001584">
    <property type="entry name" value="Integrase_cat-core"/>
</dbReference>
<feature type="domain" description="Integrase catalytic" evidence="1">
    <location>
        <begin position="1"/>
        <end position="124"/>
    </location>
</feature>
<dbReference type="AlphaFoldDB" id="A0LB72"/>
<dbReference type="STRING" id="156889.Mmc1_2722"/>
<sequence>MADHMKASLVTDALRMACFKRKPAAGLLVHSDRGSQYASNLFRKLLREKGFTQSMSRSGDCWDNAPAESFFGTLKTELIADRVYDSRQEAVQAIFEYIEVFYNRQRKHSSIGYMTPAQFDKQCKIPA</sequence>
<dbReference type="GO" id="GO:0003676">
    <property type="term" value="F:nucleic acid binding"/>
    <property type="evidence" value="ECO:0007669"/>
    <property type="project" value="InterPro"/>
</dbReference>
<keyword evidence="3" id="KW-1185">Reference proteome</keyword>
<dbReference type="EMBL" id="CP000471">
    <property type="protein sequence ID" value="ABK45215.1"/>
    <property type="molecule type" value="Genomic_DNA"/>
</dbReference>
<dbReference type="Proteomes" id="UP000002586">
    <property type="component" value="Chromosome"/>
</dbReference>
<dbReference type="PANTHER" id="PTHR46889:SF4">
    <property type="entry name" value="TRANSPOSASE INSO FOR INSERTION SEQUENCE ELEMENT IS911B-RELATED"/>
    <property type="match status" value="1"/>
</dbReference>
<gene>
    <name evidence="2" type="ordered locus">Mmc1_2722</name>
</gene>
<dbReference type="NCBIfam" id="NF033516">
    <property type="entry name" value="transpos_IS3"/>
    <property type="match status" value="1"/>
</dbReference>
<dbReference type="InterPro" id="IPR050900">
    <property type="entry name" value="Transposase_IS3/IS150/IS904"/>
</dbReference>
<evidence type="ECO:0000313" key="2">
    <source>
        <dbReference type="EMBL" id="ABK45215.1"/>
    </source>
</evidence>
<evidence type="ECO:0000313" key="3">
    <source>
        <dbReference type="Proteomes" id="UP000002586"/>
    </source>
</evidence>
<dbReference type="SUPFAM" id="SSF53098">
    <property type="entry name" value="Ribonuclease H-like"/>
    <property type="match status" value="1"/>
</dbReference>
<proteinExistence type="predicted"/>
<dbReference type="Pfam" id="PF00665">
    <property type="entry name" value="rve"/>
    <property type="match status" value="1"/>
</dbReference>
<dbReference type="HOGENOM" id="CLU_027402_41_1_5"/>
<dbReference type="InterPro" id="IPR012337">
    <property type="entry name" value="RNaseH-like_sf"/>
</dbReference>
<dbReference type="InterPro" id="IPR036397">
    <property type="entry name" value="RNaseH_sf"/>
</dbReference>
<dbReference type="GO" id="GO:0015074">
    <property type="term" value="P:DNA integration"/>
    <property type="evidence" value="ECO:0007669"/>
    <property type="project" value="InterPro"/>
</dbReference>
<dbReference type="PROSITE" id="PS50994">
    <property type="entry name" value="INTEGRASE"/>
    <property type="match status" value="1"/>
</dbReference>
<accession>A0LB72</accession>
<protein>
    <submittedName>
        <fullName evidence="2">Integrase, catalytic region</fullName>
    </submittedName>
</protein>
<reference evidence="3" key="1">
    <citation type="journal article" date="2009" name="Appl. Environ. Microbiol.">
        <title>Complete genome sequence of the chemolithoautotrophic marine magnetotactic coccus strain MC-1.</title>
        <authorList>
            <person name="Schubbe S."/>
            <person name="Williams T.J."/>
            <person name="Xie G."/>
            <person name="Kiss H.E."/>
            <person name="Brettin T.S."/>
            <person name="Martinez D."/>
            <person name="Ross C.A."/>
            <person name="Schuler D."/>
            <person name="Cox B.L."/>
            <person name="Nealson K.H."/>
            <person name="Bazylinski D.A."/>
        </authorList>
    </citation>
    <scope>NUCLEOTIDE SEQUENCE [LARGE SCALE GENOMIC DNA]</scope>
    <source>
        <strain evidence="3">ATCC BAA-1437 / JCM 17883 / MC-1</strain>
    </source>
</reference>
<dbReference type="KEGG" id="mgm:Mmc1_2722"/>
<dbReference type="PANTHER" id="PTHR46889">
    <property type="entry name" value="TRANSPOSASE INSF FOR INSERTION SEQUENCE IS3B-RELATED"/>
    <property type="match status" value="1"/>
</dbReference>